<evidence type="ECO:0000313" key="1">
    <source>
        <dbReference type="EMBL" id="KAK3736351.1"/>
    </source>
</evidence>
<keyword evidence="2" id="KW-1185">Reference proteome</keyword>
<protein>
    <submittedName>
        <fullName evidence="1">Uncharacterized protein</fullName>
    </submittedName>
</protein>
<proteinExistence type="predicted"/>
<organism evidence="1 2">
    <name type="scientific">Elysia crispata</name>
    <name type="common">lettuce slug</name>
    <dbReference type="NCBI Taxonomy" id="231223"/>
    <lineage>
        <taxon>Eukaryota</taxon>
        <taxon>Metazoa</taxon>
        <taxon>Spiralia</taxon>
        <taxon>Lophotrochozoa</taxon>
        <taxon>Mollusca</taxon>
        <taxon>Gastropoda</taxon>
        <taxon>Heterobranchia</taxon>
        <taxon>Euthyneura</taxon>
        <taxon>Panpulmonata</taxon>
        <taxon>Sacoglossa</taxon>
        <taxon>Placobranchoidea</taxon>
        <taxon>Plakobranchidae</taxon>
        <taxon>Elysia</taxon>
    </lineage>
</organism>
<sequence>MFRGRKKITDNKHEIRQERKTKTTILNKVFSSERNKISHRLPGNILAEVISFRPTKVPSPRCPLSHPISEEAAPTPTARDYGFFKASLYNAIDSVTHGPKRQRELVKEGAANFERLSIWHVKIKKTNDVIFQGHRKQPALRYLTPGFNPSIPTSLQIREFQDQLPRPLYFFSPFPNTSSNIVLNQKKHRSPVLTDRVRAAVVRNDASDPEYCEHLRLPEGSEKTLTPIFNDSLAPDHRNNYELLPRLSQDNNCDLSMIYNPISADMPDWP</sequence>
<gene>
    <name evidence="1" type="ORF">RRG08_009719</name>
</gene>
<name>A0AAE1CTZ9_9GAST</name>
<accession>A0AAE1CTZ9</accession>
<dbReference type="AlphaFoldDB" id="A0AAE1CTZ9"/>
<reference evidence="1" key="1">
    <citation type="journal article" date="2023" name="G3 (Bethesda)">
        <title>A reference genome for the long-term kleptoplast-retaining sea slug Elysia crispata morphotype clarki.</title>
        <authorList>
            <person name="Eastman K.E."/>
            <person name="Pendleton A.L."/>
            <person name="Shaikh M.A."/>
            <person name="Suttiyut T."/>
            <person name="Ogas R."/>
            <person name="Tomko P."/>
            <person name="Gavelis G."/>
            <person name="Widhalm J.R."/>
            <person name="Wisecaver J.H."/>
        </authorList>
    </citation>
    <scope>NUCLEOTIDE SEQUENCE</scope>
    <source>
        <strain evidence="1">ECLA1</strain>
    </source>
</reference>
<dbReference type="Proteomes" id="UP001283361">
    <property type="component" value="Unassembled WGS sequence"/>
</dbReference>
<dbReference type="EMBL" id="JAWDGP010006717">
    <property type="protein sequence ID" value="KAK3736351.1"/>
    <property type="molecule type" value="Genomic_DNA"/>
</dbReference>
<comment type="caution">
    <text evidence="1">The sequence shown here is derived from an EMBL/GenBank/DDBJ whole genome shotgun (WGS) entry which is preliminary data.</text>
</comment>
<evidence type="ECO:0000313" key="2">
    <source>
        <dbReference type="Proteomes" id="UP001283361"/>
    </source>
</evidence>